<gene>
    <name evidence="1" type="ORF">QBC37DRAFT_409591</name>
</gene>
<organism evidence="1 2">
    <name type="scientific">Rhypophila decipiens</name>
    <dbReference type="NCBI Taxonomy" id="261697"/>
    <lineage>
        <taxon>Eukaryota</taxon>
        <taxon>Fungi</taxon>
        <taxon>Dikarya</taxon>
        <taxon>Ascomycota</taxon>
        <taxon>Pezizomycotina</taxon>
        <taxon>Sordariomycetes</taxon>
        <taxon>Sordariomycetidae</taxon>
        <taxon>Sordariales</taxon>
        <taxon>Naviculisporaceae</taxon>
        <taxon>Rhypophila</taxon>
    </lineage>
</organism>
<dbReference type="AlphaFoldDB" id="A0AAN7BFP9"/>
<reference evidence="1" key="2">
    <citation type="submission" date="2023-05" db="EMBL/GenBank/DDBJ databases">
        <authorList>
            <consortium name="Lawrence Berkeley National Laboratory"/>
            <person name="Steindorff A."/>
            <person name="Hensen N."/>
            <person name="Bonometti L."/>
            <person name="Westerberg I."/>
            <person name="Brannstrom I.O."/>
            <person name="Guillou S."/>
            <person name="Cros-Aarteil S."/>
            <person name="Calhoun S."/>
            <person name="Haridas S."/>
            <person name="Kuo A."/>
            <person name="Mondo S."/>
            <person name="Pangilinan J."/>
            <person name="Riley R."/>
            <person name="Labutti K."/>
            <person name="Andreopoulos B."/>
            <person name="Lipzen A."/>
            <person name="Chen C."/>
            <person name="Yanf M."/>
            <person name="Daum C."/>
            <person name="Ng V."/>
            <person name="Clum A."/>
            <person name="Ohm R."/>
            <person name="Martin F."/>
            <person name="Silar P."/>
            <person name="Natvig D."/>
            <person name="Lalanne C."/>
            <person name="Gautier V."/>
            <person name="Ament-Velasquez S.L."/>
            <person name="Kruys A."/>
            <person name="Hutchinson M.I."/>
            <person name="Powell A.J."/>
            <person name="Barry K."/>
            <person name="Miller A.N."/>
            <person name="Grigoriev I.V."/>
            <person name="Debuchy R."/>
            <person name="Gladieux P."/>
            <person name="Thoren M.H."/>
            <person name="Johannesson H."/>
        </authorList>
    </citation>
    <scope>NUCLEOTIDE SEQUENCE</scope>
    <source>
        <strain evidence="1">PSN293</strain>
    </source>
</reference>
<comment type="caution">
    <text evidence="1">The sequence shown here is derived from an EMBL/GenBank/DDBJ whole genome shotgun (WGS) entry which is preliminary data.</text>
</comment>
<evidence type="ECO:0000313" key="2">
    <source>
        <dbReference type="Proteomes" id="UP001301769"/>
    </source>
</evidence>
<evidence type="ECO:0000313" key="1">
    <source>
        <dbReference type="EMBL" id="KAK4219715.1"/>
    </source>
</evidence>
<accession>A0AAN7BFP9</accession>
<reference evidence="1" key="1">
    <citation type="journal article" date="2023" name="Mol. Phylogenet. Evol.">
        <title>Genome-scale phylogeny and comparative genomics of the fungal order Sordariales.</title>
        <authorList>
            <person name="Hensen N."/>
            <person name="Bonometti L."/>
            <person name="Westerberg I."/>
            <person name="Brannstrom I.O."/>
            <person name="Guillou S."/>
            <person name="Cros-Aarteil S."/>
            <person name="Calhoun S."/>
            <person name="Haridas S."/>
            <person name="Kuo A."/>
            <person name="Mondo S."/>
            <person name="Pangilinan J."/>
            <person name="Riley R."/>
            <person name="LaButti K."/>
            <person name="Andreopoulos B."/>
            <person name="Lipzen A."/>
            <person name="Chen C."/>
            <person name="Yan M."/>
            <person name="Daum C."/>
            <person name="Ng V."/>
            <person name="Clum A."/>
            <person name="Steindorff A."/>
            <person name="Ohm R.A."/>
            <person name="Martin F."/>
            <person name="Silar P."/>
            <person name="Natvig D.O."/>
            <person name="Lalanne C."/>
            <person name="Gautier V."/>
            <person name="Ament-Velasquez S.L."/>
            <person name="Kruys A."/>
            <person name="Hutchinson M.I."/>
            <person name="Powell A.J."/>
            <person name="Barry K."/>
            <person name="Miller A.N."/>
            <person name="Grigoriev I.V."/>
            <person name="Debuchy R."/>
            <person name="Gladieux P."/>
            <person name="Hiltunen Thoren M."/>
            <person name="Johannesson H."/>
        </authorList>
    </citation>
    <scope>NUCLEOTIDE SEQUENCE</scope>
    <source>
        <strain evidence="1">PSN293</strain>
    </source>
</reference>
<sequence>MGNINRRTIVAPLAAFTMAWILFAYTRASIQTAKVNAHMEREKLFSQHHNQVLEEQRRAAAEAAAAAAAATAAAVEKGQRSAEAAEKK</sequence>
<proteinExistence type="predicted"/>
<protein>
    <submittedName>
        <fullName evidence="1">Uncharacterized protein</fullName>
    </submittedName>
</protein>
<keyword evidence="2" id="KW-1185">Reference proteome</keyword>
<name>A0AAN7BFP9_9PEZI</name>
<dbReference type="Proteomes" id="UP001301769">
    <property type="component" value="Unassembled WGS sequence"/>
</dbReference>
<dbReference type="EMBL" id="MU858047">
    <property type="protein sequence ID" value="KAK4219715.1"/>
    <property type="molecule type" value="Genomic_DNA"/>
</dbReference>